<dbReference type="SUPFAM" id="SSF52833">
    <property type="entry name" value="Thioredoxin-like"/>
    <property type="match status" value="1"/>
</dbReference>
<organism evidence="2 3">
    <name type="scientific">Streptomyces luteosporeus</name>
    <dbReference type="NCBI Taxonomy" id="173856"/>
    <lineage>
        <taxon>Bacteria</taxon>
        <taxon>Bacillati</taxon>
        <taxon>Actinomycetota</taxon>
        <taxon>Actinomycetes</taxon>
        <taxon>Kitasatosporales</taxon>
        <taxon>Streptomycetaceae</taxon>
        <taxon>Streptomyces</taxon>
    </lineage>
</organism>
<evidence type="ECO:0000259" key="1">
    <source>
        <dbReference type="PROSITE" id="PS51352"/>
    </source>
</evidence>
<reference evidence="2 3" key="1">
    <citation type="journal article" date="2019" name="Int. J. Syst. Evol. Microbiol.">
        <title>The Global Catalogue of Microorganisms (GCM) 10K type strain sequencing project: providing services to taxonomists for standard genome sequencing and annotation.</title>
        <authorList>
            <consortium name="The Broad Institute Genomics Platform"/>
            <consortium name="The Broad Institute Genome Sequencing Center for Infectious Disease"/>
            <person name="Wu L."/>
            <person name="Ma J."/>
        </authorList>
    </citation>
    <scope>NUCLEOTIDE SEQUENCE [LARGE SCALE GENOMIC DNA]</scope>
    <source>
        <strain evidence="2 3">JCM 4542</strain>
    </source>
</reference>
<feature type="domain" description="Thioredoxin" evidence="1">
    <location>
        <begin position="1"/>
        <end position="107"/>
    </location>
</feature>
<keyword evidence="3" id="KW-1185">Reference proteome</keyword>
<dbReference type="InterPro" id="IPR013766">
    <property type="entry name" value="Thioredoxin_domain"/>
</dbReference>
<name>A0ABN3U5P0_9ACTN</name>
<dbReference type="PANTHER" id="PTHR10438">
    <property type="entry name" value="THIOREDOXIN"/>
    <property type="match status" value="1"/>
</dbReference>
<comment type="caution">
    <text evidence="2">The sequence shown here is derived from an EMBL/GenBank/DDBJ whole genome shotgun (WGS) entry which is preliminary data.</text>
</comment>
<dbReference type="Proteomes" id="UP001500886">
    <property type="component" value="Unassembled WGS sequence"/>
</dbReference>
<dbReference type="Gene3D" id="3.40.30.10">
    <property type="entry name" value="Glutaredoxin"/>
    <property type="match status" value="1"/>
</dbReference>
<dbReference type="EMBL" id="BAAASL010000027">
    <property type="protein sequence ID" value="GAA2724753.1"/>
    <property type="molecule type" value="Genomic_DNA"/>
</dbReference>
<proteinExistence type="predicted"/>
<dbReference type="Pfam" id="PF00085">
    <property type="entry name" value="Thioredoxin"/>
    <property type="match status" value="1"/>
</dbReference>
<protein>
    <recommendedName>
        <fullName evidence="1">Thioredoxin domain-containing protein</fullName>
    </recommendedName>
</protein>
<dbReference type="InterPro" id="IPR036249">
    <property type="entry name" value="Thioredoxin-like_sf"/>
</dbReference>
<sequence length="109" mass="11888">MAVFPITSMAEFRQVINGDGPCVIQFWAVWADQSTAISPKFEQFSDDATHDGVGFYKVDIDDQADLAAEVGITALPTFKLYKNGKKHDELAGANEPSLQKLIAKAVTLI</sequence>
<accession>A0ABN3U5P0</accession>
<dbReference type="PROSITE" id="PS51352">
    <property type="entry name" value="THIOREDOXIN_2"/>
    <property type="match status" value="1"/>
</dbReference>
<dbReference type="InterPro" id="IPR050620">
    <property type="entry name" value="Thioredoxin_H-type-like"/>
</dbReference>
<evidence type="ECO:0000313" key="3">
    <source>
        <dbReference type="Proteomes" id="UP001500886"/>
    </source>
</evidence>
<gene>
    <name evidence="2" type="ORF">GCM10010315_55280</name>
</gene>
<dbReference type="CDD" id="cd02947">
    <property type="entry name" value="TRX_family"/>
    <property type="match status" value="1"/>
</dbReference>
<evidence type="ECO:0000313" key="2">
    <source>
        <dbReference type="EMBL" id="GAA2724753.1"/>
    </source>
</evidence>
<dbReference type="PANTHER" id="PTHR10438:SF469">
    <property type="entry name" value="THIOREDOXIN"/>
    <property type="match status" value="1"/>
</dbReference>